<protein>
    <recommendedName>
        <fullName evidence="3">Tyrosine specific protein phosphatases domain-containing protein</fullName>
    </recommendedName>
</protein>
<dbReference type="InterPro" id="IPR016130">
    <property type="entry name" value="Tyr_Pase_AS"/>
</dbReference>
<dbReference type="Proteomes" id="UP001207582">
    <property type="component" value="Unassembled WGS sequence"/>
</dbReference>
<name>A0ABT3J9I3_9RHOB</name>
<evidence type="ECO:0000313" key="2">
    <source>
        <dbReference type="Proteomes" id="UP001207582"/>
    </source>
</evidence>
<evidence type="ECO:0008006" key="3">
    <source>
        <dbReference type="Google" id="ProtNLM"/>
    </source>
</evidence>
<dbReference type="InterPro" id="IPR029021">
    <property type="entry name" value="Prot-tyrosine_phosphatase-like"/>
</dbReference>
<reference evidence="1 2" key="1">
    <citation type="submission" date="2022-10" db="EMBL/GenBank/DDBJ databases">
        <title>Defluviimonas sp. CAU 1641 isolated from mud.</title>
        <authorList>
            <person name="Kim W."/>
        </authorList>
    </citation>
    <scope>NUCLEOTIDE SEQUENCE [LARGE SCALE GENOMIC DNA]</scope>
    <source>
        <strain evidence="1 2">CAU 1641</strain>
    </source>
</reference>
<dbReference type="RefSeq" id="WP_264773571.1">
    <property type="nucleotide sequence ID" value="NZ_JAPDOG010000038.1"/>
</dbReference>
<sequence>MTAVVITGIYGLARALERTRPDLVISITDPDDIFDPGSRDPARARIALAGVDCPVLSLAFHDVDQVLRDFIAPTLEDGRKVIAAVDAHLPGDGGTLLVHCHLGMSRSPAVALLALGHVALRREPGSADLAGRVADAVYAAAPGAMPNMRVVGIAERLLDGFDGALHAEVRKHNTRVRASQEDQPFTW</sequence>
<comment type="caution">
    <text evidence="1">The sequence shown here is derived from an EMBL/GenBank/DDBJ whole genome shotgun (WGS) entry which is preliminary data.</text>
</comment>
<keyword evidence="2" id="KW-1185">Reference proteome</keyword>
<proteinExistence type="predicted"/>
<gene>
    <name evidence="1" type="ORF">OM960_22590</name>
</gene>
<dbReference type="SUPFAM" id="SSF52799">
    <property type="entry name" value="(Phosphotyrosine protein) phosphatases II"/>
    <property type="match status" value="1"/>
</dbReference>
<organism evidence="1 2">
    <name type="scientific">Defluviimonas salinarum</name>
    <dbReference type="NCBI Taxonomy" id="2992147"/>
    <lineage>
        <taxon>Bacteria</taxon>
        <taxon>Pseudomonadati</taxon>
        <taxon>Pseudomonadota</taxon>
        <taxon>Alphaproteobacteria</taxon>
        <taxon>Rhodobacterales</taxon>
        <taxon>Paracoccaceae</taxon>
        <taxon>Albidovulum</taxon>
    </lineage>
</organism>
<dbReference type="EMBL" id="JAPDOG010000038">
    <property type="protein sequence ID" value="MCW3784320.1"/>
    <property type="molecule type" value="Genomic_DNA"/>
</dbReference>
<evidence type="ECO:0000313" key="1">
    <source>
        <dbReference type="EMBL" id="MCW3784320.1"/>
    </source>
</evidence>
<accession>A0ABT3J9I3</accession>
<dbReference type="Gene3D" id="3.90.190.10">
    <property type="entry name" value="Protein tyrosine phosphatase superfamily"/>
    <property type="match status" value="1"/>
</dbReference>
<dbReference type="PROSITE" id="PS00383">
    <property type="entry name" value="TYR_PHOSPHATASE_1"/>
    <property type="match status" value="1"/>
</dbReference>